<comment type="caution">
    <text evidence="2">The sequence shown here is derived from an EMBL/GenBank/DDBJ whole genome shotgun (WGS) entry which is preliminary data.</text>
</comment>
<gene>
    <name evidence="2" type="ORF">CYMTET_37164</name>
</gene>
<evidence type="ECO:0000256" key="1">
    <source>
        <dbReference type="SAM" id="MobiDB-lite"/>
    </source>
</evidence>
<feature type="compositionally biased region" description="Basic and acidic residues" evidence="1">
    <location>
        <begin position="85"/>
        <end position="94"/>
    </location>
</feature>
<protein>
    <submittedName>
        <fullName evidence="2">Uncharacterized protein</fullName>
    </submittedName>
</protein>
<organism evidence="2 3">
    <name type="scientific">Cymbomonas tetramitiformis</name>
    <dbReference type="NCBI Taxonomy" id="36881"/>
    <lineage>
        <taxon>Eukaryota</taxon>
        <taxon>Viridiplantae</taxon>
        <taxon>Chlorophyta</taxon>
        <taxon>Pyramimonadophyceae</taxon>
        <taxon>Pyramimonadales</taxon>
        <taxon>Pyramimonadaceae</taxon>
        <taxon>Cymbomonas</taxon>
    </lineage>
</organism>
<accession>A0AAE0CG18</accession>
<dbReference type="AlphaFoldDB" id="A0AAE0CG18"/>
<sequence>MIQLQGINCVAHPITEAMSVVPRGMRVKPSVNLSAFRNGRRNAVSSNPIFSTHLGKSRFHKQAASKKRCKQVRAQNADELEEEEAERRFEDMQQKLKGGKNSAGKKGPKGKVAKKIAAAEERNRQRRIAAGVEEPGMWEDRTSDPKKTEAQLAAAKKLKDEKWEQMSGPEKAWEVWAGEKGGLYWINELTKYVVGGCPELWLLMAQE</sequence>
<proteinExistence type="predicted"/>
<name>A0AAE0CG18_9CHLO</name>
<evidence type="ECO:0000313" key="3">
    <source>
        <dbReference type="Proteomes" id="UP001190700"/>
    </source>
</evidence>
<keyword evidence="3" id="KW-1185">Reference proteome</keyword>
<reference evidence="2 3" key="1">
    <citation type="journal article" date="2015" name="Genome Biol. Evol.">
        <title>Comparative Genomics of a Bacterivorous Green Alga Reveals Evolutionary Causalities and Consequences of Phago-Mixotrophic Mode of Nutrition.</title>
        <authorList>
            <person name="Burns J.A."/>
            <person name="Paasch A."/>
            <person name="Narechania A."/>
            <person name="Kim E."/>
        </authorList>
    </citation>
    <scope>NUCLEOTIDE SEQUENCE [LARGE SCALE GENOMIC DNA]</scope>
    <source>
        <strain evidence="2 3">PLY_AMNH</strain>
    </source>
</reference>
<dbReference type="EMBL" id="LGRX02024746">
    <property type="protein sequence ID" value="KAK3253589.1"/>
    <property type="molecule type" value="Genomic_DNA"/>
</dbReference>
<dbReference type="Proteomes" id="UP001190700">
    <property type="component" value="Unassembled WGS sequence"/>
</dbReference>
<evidence type="ECO:0000313" key="2">
    <source>
        <dbReference type="EMBL" id="KAK3253589.1"/>
    </source>
</evidence>
<feature type="region of interest" description="Disordered" evidence="1">
    <location>
        <begin position="78"/>
        <end position="112"/>
    </location>
</feature>